<keyword evidence="4" id="KW-0112">Calmodulin-binding</keyword>
<dbReference type="SUPFAM" id="SSF50978">
    <property type="entry name" value="WD40 repeat-like"/>
    <property type="match status" value="1"/>
</dbReference>
<feature type="region of interest" description="Disordered" evidence="7">
    <location>
        <begin position="1"/>
        <end position="26"/>
    </location>
</feature>
<evidence type="ECO:0000313" key="9">
    <source>
        <dbReference type="EMBL" id="KAK3271150.1"/>
    </source>
</evidence>
<keyword evidence="10" id="KW-1185">Reference proteome</keyword>
<feature type="compositionally biased region" description="Pro residues" evidence="7">
    <location>
        <begin position="216"/>
        <end position="226"/>
    </location>
</feature>
<feature type="compositionally biased region" description="Basic and acidic residues" evidence="7">
    <location>
        <begin position="427"/>
        <end position="442"/>
    </location>
</feature>
<dbReference type="Gene3D" id="1.20.5.300">
    <property type="match status" value="1"/>
</dbReference>
<dbReference type="InterPro" id="IPR036322">
    <property type="entry name" value="WD40_repeat_dom_sf"/>
</dbReference>
<organism evidence="9 10">
    <name type="scientific">Cymbomonas tetramitiformis</name>
    <dbReference type="NCBI Taxonomy" id="36881"/>
    <lineage>
        <taxon>Eukaryota</taxon>
        <taxon>Viridiplantae</taxon>
        <taxon>Chlorophyta</taxon>
        <taxon>Pyramimonadophyceae</taxon>
        <taxon>Pyramimonadales</taxon>
        <taxon>Pyramimonadaceae</taxon>
        <taxon>Cymbomonas</taxon>
    </lineage>
</organism>
<evidence type="ECO:0000256" key="1">
    <source>
        <dbReference type="ARBA" id="ARBA00009616"/>
    </source>
</evidence>
<proteinExistence type="inferred from homology"/>
<feature type="compositionally biased region" description="Acidic residues" evidence="7">
    <location>
        <begin position="408"/>
        <end position="426"/>
    </location>
</feature>
<dbReference type="PROSITE" id="PS50082">
    <property type="entry name" value="WD_REPEATS_2"/>
    <property type="match status" value="4"/>
</dbReference>
<feature type="repeat" description="WD" evidence="6">
    <location>
        <begin position="692"/>
        <end position="729"/>
    </location>
</feature>
<gene>
    <name evidence="9" type="ORF">CYMTET_20486</name>
</gene>
<reference evidence="9 10" key="1">
    <citation type="journal article" date="2015" name="Genome Biol. Evol.">
        <title>Comparative Genomics of a Bacterivorous Green Alga Reveals Evolutionary Causalities and Consequences of Phago-Mixotrophic Mode of Nutrition.</title>
        <authorList>
            <person name="Burns J.A."/>
            <person name="Paasch A."/>
            <person name="Narechania A."/>
            <person name="Kim E."/>
        </authorList>
    </citation>
    <scope>NUCLEOTIDE SEQUENCE [LARGE SCALE GENOMIC DNA]</scope>
    <source>
        <strain evidence="9 10">PLY_AMNH</strain>
    </source>
</reference>
<feature type="compositionally biased region" description="Basic and acidic residues" evidence="7">
    <location>
        <begin position="134"/>
        <end position="144"/>
    </location>
</feature>
<feature type="region of interest" description="Disordered" evidence="7">
    <location>
        <begin position="131"/>
        <end position="230"/>
    </location>
</feature>
<dbReference type="EMBL" id="LGRX02009975">
    <property type="protein sequence ID" value="KAK3271150.1"/>
    <property type="molecule type" value="Genomic_DNA"/>
</dbReference>
<dbReference type="InterPro" id="IPR020472">
    <property type="entry name" value="WD40_PAC1"/>
</dbReference>
<feature type="compositionally biased region" description="Basic and acidic residues" evidence="7">
    <location>
        <begin position="472"/>
        <end position="487"/>
    </location>
</feature>
<keyword evidence="5" id="KW-0175">Coiled coil</keyword>
<comment type="caution">
    <text evidence="9">The sequence shown here is derived from an EMBL/GenBank/DDBJ whole genome shotgun (WGS) entry which is preliminary data.</text>
</comment>
<feature type="region of interest" description="Disordered" evidence="7">
    <location>
        <begin position="847"/>
        <end position="872"/>
    </location>
</feature>
<evidence type="ECO:0000256" key="7">
    <source>
        <dbReference type="SAM" id="MobiDB-lite"/>
    </source>
</evidence>
<dbReference type="InterPro" id="IPR013258">
    <property type="entry name" value="Striatin_N"/>
</dbReference>
<evidence type="ECO:0000256" key="4">
    <source>
        <dbReference type="ARBA" id="ARBA00022860"/>
    </source>
</evidence>
<feature type="compositionally biased region" description="Low complexity" evidence="7">
    <location>
        <begin position="159"/>
        <end position="168"/>
    </location>
</feature>
<dbReference type="PANTHER" id="PTHR15653">
    <property type="entry name" value="STRIATIN"/>
    <property type="match status" value="1"/>
</dbReference>
<evidence type="ECO:0000259" key="8">
    <source>
        <dbReference type="Pfam" id="PF08232"/>
    </source>
</evidence>
<dbReference type="Proteomes" id="UP001190700">
    <property type="component" value="Unassembled WGS sequence"/>
</dbReference>
<feature type="compositionally biased region" description="Basic and acidic residues" evidence="7">
    <location>
        <begin position="370"/>
        <end position="407"/>
    </location>
</feature>
<feature type="repeat" description="WD" evidence="6">
    <location>
        <begin position="805"/>
        <end position="838"/>
    </location>
</feature>
<feature type="region of interest" description="Disordered" evidence="7">
    <location>
        <begin position="97"/>
        <end position="117"/>
    </location>
</feature>
<dbReference type="AlphaFoldDB" id="A0AAE0G3W2"/>
<comment type="similarity">
    <text evidence="1">Belongs to the WD repeat striatin family.</text>
</comment>
<dbReference type="PROSITE" id="PS50294">
    <property type="entry name" value="WD_REPEATS_REGION"/>
    <property type="match status" value="1"/>
</dbReference>
<evidence type="ECO:0000256" key="3">
    <source>
        <dbReference type="ARBA" id="ARBA00022737"/>
    </source>
</evidence>
<keyword evidence="3" id="KW-0677">Repeat</keyword>
<dbReference type="PANTHER" id="PTHR15653:SF0">
    <property type="entry name" value="CONNECTOR OF KINASE TO AP-1, ISOFORM E"/>
    <property type="match status" value="1"/>
</dbReference>
<dbReference type="Gene3D" id="2.130.10.10">
    <property type="entry name" value="YVTN repeat-like/Quinoprotein amine dehydrogenase"/>
    <property type="match status" value="3"/>
</dbReference>
<dbReference type="GO" id="GO:0005516">
    <property type="term" value="F:calmodulin binding"/>
    <property type="evidence" value="ECO:0007669"/>
    <property type="project" value="UniProtKB-KW"/>
</dbReference>
<dbReference type="InterPro" id="IPR051488">
    <property type="entry name" value="WD_repeat_striatin"/>
</dbReference>
<feature type="repeat" description="WD" evidence="6">
    <location>
        <begin position="967"/>
        <end position="1008"/>
    </location>
</feature>
<dbReference type="InterPro" id="IPR001680">
    <property type="entry name" value="WD40_rpt"/>
</dbReference>
<feature type="compositionally biased region" description="Polar residues" evidence="7">
    <location>
        <begin position="255"/>
        <end position="268"/>
    </location>
</feature>
<feature type="domain" description="Striatin N-terminal" evidence="8">
    <location>
        <begin position="29"/>
        <end position="142"/>
    </location>
</feature>
<evidence type="ECO:0000256" key="6">
    <source>
        <dbReference type="PROSITE-ProRule" id="PRU00221"/>
    </source>
</evidence>
<protein>
    <recommendedName>
        <fullName evidence="8">Striatin N-terminal domain-containing protein</fullName>
    </recommendedName>
</protein>
<feature type="region of interest" description="Disordered" evidence="7">
    <location>
        <begin position="580"/>
        <end position="625"/>
    </location>
</feature>
<feature type="compositionally biased region" description="Basic and acidic residues" evidence="7">
    <location>
        <begin position="320"/>
        <end position="334"/>
    </location>
</feature>
<feature type="compositionally biased region" description="Polar residues" evidence="7">
    <location>
        <begin position="607"/>
        <end position="622"/>
    </location>
</feature>
<dbReference type="Pfam" id="PF00400">
    <property type="entry name" value="WD40"/>
    <property type="match status" value="5"/>
</dbReference>
<dbReference type="PRINTS" id="PR00320">
    <property type="entry name" value="GPROTEINBRPT"/>
</dbReference>
<sequence length="1060" mass="111985">MTVFDKSRKYPTGQNAGQNASRPRQTFSSAISFLQEEWRAHESSKNLWARERKALLKRAAELESESQGNLRLVTLLERRVAMLEDTLRRERVAQSAASSAAAAAGPKQDAEAEEEADALKDEIREAQRLAQEGRLTEHVHHSDSDSDSGEDFPFNWRRSSSAPSPAASLKLNQKRRPARPASPPLSHHHENSTSERYPAFTPGGAGSTPEWSPGPSSLPRPSPLPQPNSKYIAHHLTADGAVRKILASPHHQAAYANSTTSAQSTGPQEGTPLQVGAAGGRWESEGEDCAEKHAEASDAPVEEQTRGAGDLARSRATSVEADHLEEQGEAREHAPVAQGQSGRGDGHQAQPAELLESSAELASSGVDAEESAHEGVIEHESTRVDAAESVREEAAEHGRGKDRVGKEEDSELPEVDEESEESEDNFPEEKSVGMSGREDRWEPGAAAETQETEEESTRARAVEKGGAAEVTLGREEGADQHSHRYEEGAEEDCTAEAGDTAGLEMPGLEGGDALDQLVASRMNVHTQGARHPSPSHPRLLNSLRPPAMDLHTNVLPPTEMAAVTKIEQLPLPPAIKTVFPPAPDDGARPILPVPDTGAETAMPTASEFATTSSMPGGASSATAHDHDLPGATDHLLTVLKAPRVDGLPNSPAATKMAVTVAPSPGLELLEGAAQRTVDHTRQRQSNVSCASLLSHLDGVREVAVDKCADGSQRLLSASEDGTVKLWQLSPDLGRMVHEGAGRDVEPVATYRGHVGGVYSAAISVATNCAFSGGADAAIRMWRLAAPGSGLYSQHGCALPHEIGSLIGHTDVVWGLDVHSESPRILLSASADGTIRVWDTNLQSPLRCTLRAPTPPPKSPAAQSPGFRSPQAQPMPMPRMLVPTCVRGCPLDAASCIAGFDDGSLVRFDIESGEAIFVAEGDPWGGYHSQVNGVALHPHLPVVLAACADGMVRTYDVMRARGAPLAVLSAAEGGAACVAIDPCGVQLATAGHSGHLRLWDLRSTSAPSCTTVYPAHAPKLGEGVHTLAYARVGGSDTSASNRPVLATGGADGAVRLVTMRK</sequence>
<dbReference type="SMART" id="SM00320">
    <property type="entry name" value="WD40"/>
    <property type="match status" value="6"/>
</dbReference>
<accession>A0AAE0G3W2</accession>
<feature type="region of interest" description="Disordered" evidence="7">
    <location>
        <begin position="253"/>
        <end position="493"/>
    </location>
</feature>
<dbReference type="Pfam" id="PF08232">
    <property type="entry name" value="Striatin"/>
    <property type="match status" value="1"/>
</dbReference>
<keyword evidence="2 6" id="KW-0853">WD repeat</keyword>
<feature type="repeat" description="WD" evidence="6">
    <location>
        <begin position="750"/>
        <end position="783"/>
    </location>
</feature>
<name>A0AAE0G3W2_9CHLO</name>
<evidence type="ECO:0000256" key="5">
    <source>
        <dbReference type="ARBA" id="ARBA00023054"/>
    </source>
</evidence>
<dbReference type="InterPro" id="IPR015943">
    <property type="entry name" value="WD40/YVTN_repeat-like_dom_sf"/>
</dbReference>
<evidence type="ECO:0000256" key="2">
    <source>
        <dbReference type="ARBA" id="ARBA00022574"/>
    </source>
</evidence>
<feature type="compositionally biased region" description="Polar residues" evidence="7">
    <location>
        <begin position="12"/>
        <end position="26"/>
    </location>
</feature>
<feature type="compositionally biased region" description="Low complexity" evidence="7">
    <location>
        <begin position="352"/>
        <end position="364"/>
    </location>
</feature>
<evidence type="ECO:0000313" key="10">
    <source>
        <dbReference type="Proteomes" id="UP001190700"/>
    </source>
</evidence>